<dbReference type="InterPro" id="IPR036388">
    <property type="entry name" value="WH-like_DNA-bd_sf"/>
</dbReference>
<organism evidence="5 6">
    <name type="scientific">Sphingoaurantiacus capsulatus</name>
    <dbReference type="NCBI Taxonomy" id="1771310"/>
    <lineage>
        <taxon>Bacteria</taxon>
        <taxon>Pseudomonadati</taxon>
        <taxon>Pseudomonadota</taxon>
        <taxon>Alphaproteobacteria</taxon>
        <taxon>Sphingomonadales</taxon>
        <taxon>Sphingosinicellaceae</taxon>
        <taxon>Sphingoaurantiacus</taxon>
    </lineage>
</organism>
<dbReference type="PRINTS" id="PR00598">
    <property type="entry name" value="HTHMARR"/>
</dbReference>
<protein>
    <submittedName>
        <fullName evidence="5">MarR family winged helix-turn-helix transcriptional regulator</fullName>
    </submittedName>
</protein>
<dbReference type="Gene3D" id="1.10.10.10">
    <property type="entry name" value="Winged helix-like DNA-binding domain superfamily/Winged helix DNA-binding domain"/>
    <property type="match status" value="1"/>
</dbReference>
<dbReference type="InterPro" id="IPR023187">
    <property type="entry name" value="Tscrpt_reg_MarR-type_CS"/>
</dbReference>
<dbReference type="SMART" id="SM00347">
    <property type="entry name" value="HTH_MARR"/>
    <property type="match status" value="1"/>
</dbReference>
<evidence type="ECO:0000256" key="2">
    <source>
        <dbReference type="ARBA" id="ARBA00023125"/>
    </source>
</evidence>
<keyword evidence="3" id="KW-0804">Transcription</keyword>
<dbReference type="RefSeq" id="WP_380855463.1">
    <property type="nucleotide sequence ID" value="NZ_JBHRXV010000001.1"/>
</dbReference>
<evidence type="ECO:0000313" key="6">
    <source>
        <dbReference type="Proteomes" id="UP001595615"/>
    </source>
</evidence>
<proteinExistence type="predicted"/>
<sequence>MTQSLRLDNFVPYRLSIASNLMSDAIAGAYRSLFGLNVAEWRLTAVLAERSSATQQELCAATRMDKVTVSRAAIALADRGLVERSPNAHDKRSHLLSLTESGRSLYAQVVPKAIAMEKALLADLSAKEIETLVDILRRLEARAEGFSEG</sequence>
<reference evidence="6" key="1">
    <citation type="journal article" date="2019" name="Int. J. Syst. Evol. Microbiol.">
        <title>The Global Catalogue of Microorganisms (GCM) 10K type strain sequencing project: providing services to taxonomists for standard genome sequencing and annotation.</title>
        <authorList>
            <consortium name="The Broad Institute Genomics Platform"/>
            <consortium name="The Broad Institute Genome Sequencing Center for Infectious Disease"/>
            <person name="Wu L."/>
            <person name="Ma J."/>
        </authorList>
    </citation>
    <scope>NUCLEOTIDE SEQUENCE [LARGE SCALE GENOMIC DNA]</scope>
    <source>
        <strain evidence="6">KCTC 42644</strain>
    </source>
</reference>
<evidence type="ECO:0000256" key="3">
    <source>
        <dbReference type="ARBA" id="ARBA00023163"/>
    </source>
</evidence>
<dbReference type="InterPro" id="IPR000835">
    <property type="entry name" value="HTH_MarR-typ"/>
</dbReference>
<dbReference type="Proteomes" id="UP001595615">
    <property type="component" value="Unassembled WGS sequence"/>
</dbReference>
<gene>
    <name evidence="5" type="ORF">ACFOMD_01045</name>
</gene>
<comment type="caution">
    <text evidence="5">The sequence shown here is derived from an EMBL/GenBank/DDBJ whole genome shotgun (WGS) entry which is preliminary data.</text>
</comment>
<dbReference type="PROSITE" id="PS01117">
    <property type="entry name" value="HTH_MARR_1"/>
    <property type="match status" value="1"/>
</dbReference>
<dbReference type="InterPro" id="IPR052067">
    <property type="entry name" value="Metal_resp_HTH_trans_reg"/>
</dbReference>
<dbReference type="InterPro" id="IPR036390">
    <property type="entry name" value="WH_DNA-bd_sf"/>
</dbReference>
<accession>A0ABV7X4S8</accession>
<dbReference type="SUPFAM" id="SSF46785">
    <property type="entry name" value="Winged helix' DNA-binding domain"/>
    <property type="match status" value="1"/>
</dbReference>
<dbReference type="EMBL" id="JBHRXV010000001">
    <property type="protein sequence ID" value="MFC3711136.1"/>
    <property type="molecule type" value="Genomic_DNA"/>
</dbReference>
<dbReference type="PANTHER" id="PTHR35790:SF4">
    <property type="entry name" value="HTH-TYPE TRANSCRIPTIONAL REGULATOR PCHR"/>
    <property type="match status" value="1"/>
</dbReference>
<keyword evidence="1" id="KW-0805">Transcription regulation</keyword>
<name>A0ABV7X4S8_9SPHN</name>
<dbReference type="PANTHER" id="PTHR35790">
    <property type="entry name" value="HTH-TYPE TRANSCRIPTIONAL REGULATOR PCHR"/>
    <property type="match status" value="1"/>
</dbReference>
<evidence type="ECO:0000259" key="4">
    <source>
        <dbReference type="PROSITE" id="PS50995"/>
    </source>
</evidence>
<keyword evidence="6" id="KW-1185">Reference proteome</keyword>
<evidence type="ECO:0000313" key="5">
    <source>
        <dbReference type="EMBL" id="MFC3711136.1"/>
    </source>
</evidence>
<feature type="domain" description="HTH marR-type" evidence="4">
    <location>
        <begin position="1"/>
        <end position="141"/>
    </location>
</feature>
<evidence type="ECO:0000256" key="1">
    <source>
        <dbReference type="ARBA" id="ARBA00023015"/>
    </source>
</evidence>
<dbReference type="Pfam" id="PF12802">
    <property type="entry name" value="MarR_2"/>
    <property type="match status" value="1"/>
</dbReference>
<keyword evidence="2" id="KW-0238">DNA-binding</keyword>
<dbReference type="PROSITE" id="PS50995">
    <property type="entry name" value="HTH_MARR_2"/>
    <property type="match status" value="1"/>
</dbReference>